<dbReference type="Proteomes" id="UP000732298">
    <property type="component" value="Unassembled WGS sequence"/>
</dbReference>
<dbReference type="PRINTS" id="PR00379">
    <property type="entry name" value="INTEIN"/>
</dbReference>
<keyword evidence="8" id="KW-0651">Protein splicing</keyword>
<evidence type="ECO:0000256" key="5">
    <source>
        <dbReference type="ARBA" id="ARBA00022813"/>
    </source>
</evidence>
<dbReference type="InterPro" id="IPR009010">
    <property type="entry name" value="Asp_de-COase-like_dom_sf"/>
</dbReference>
<dbReference type="InterPro" id="IPR003959">
    <property type="entry name" value="ATPase_AAA_core"/>
</dbReference>
<dbReference type="SUPFAM" id="SSF50692">
    <property type="entry name" value="ADC-like"/>
    <property type="match status" value="1"/>
</dbReference>
<dbReference type="Gene3D" id="3.40.50.300">
    <property type="entry name" value="P-loop containing nucleotide triphosphate hydrolases"/>
    <property type="match status" value="4"/>
</dbReference>
<dbReference type="GO" id="GO:0004519">
    <property type="term" value="F:endonuclease activity"/>
    <property type="evidence" value="ECO:0007669"/>
    <property type="project" value="UniProtKB-KW"/>
</dbReference>
<dbReference type="SMART" id="SM00305">
    <property type="entry name" value="HintC"/>
    <property type="match status" value="2"/>
</dbReference>
<protein>
    <submittedName>
        <fullName evidence="10">AAA family ATPase</fullName>
    </submittedName>
</protein>
<proteinExistence type="inferred from homology"/>
<dbReference type="Gene3D" id="3.10.28.10">
    <property type="entry name" value="Homing endonucleases"/>
    <property type="match status" value="2"/>
</dbReference>
<evidence type="ECO:0000256" key="1">
    <source>
        <dbReference type="ARBA" id="ARBA00009833"/>
    </source>
</evidence>
<dbReference type="Pfam" id="PF14528">
    <property type="entry name" value="LAGLIDADG_3"/>
    <property type="match status" value="2"/>
</dbReference>
<dbReference type="Gene3D" id="1.10.8.60">
    <property type="match status" value="2"/>
</dbReference>
<dbReference type="InterPro" id="IPR006141">
    <property type="entry name" value="Intein_N"/>
</dbReference>
<dbReference type="PANTHER" id="PTHR23077:SF171">
    <property type="entry name" value="NUCLEAR VALOSIN-CONTAINING PROTEIN-LIKE"/>
    <property type="match status" value="1"/>
</dbReference>
<evidence type="ECO:0000256" key="2">
    <source>
        <dbReference type="ARBA" id="ARBA00022722"/>
    </source>
</evidence>
<dbReference type="Gene3D" id="2.170.16.10">
    <property type="entry name" value="Hedgehog/Intein (Hint) domain"/>
    <property type="match status" value="2"/>
</dbReference>
<evidence type="ECO:0000313" key="11">
    <source>
        <dbReference type="Proteomes" id="UP000732298"/>
    </source>
</evidence>
<dbReference type="EMBL" id="JACQPB010000039">
    <property type="protein sequence ID" value="MBI4210671.1"/>
    <property type="molecule type" value="Genomic_DNA"/>
</dbReference>
<dbReference type="PROSITE" id="PS00674">
    <property type="entry name" value="AAA"/>
    <property type="match status" value="1"/>
</dbReference>
<dbReference type="InterPro" id="IPR003960">
    <property type="entry name" value="ATPase_AAA_CS"/>
</dbReference>
<accession>A0A8T3YPJ8</accession>
<evidence type="ECO:0000256" key="4">
    <source>
        <dbReference type="ARBA" id="ARBA00022759"/>
    </source>
</evidence>
<dbReference type="Pfam" id="PF17862">
    <property type="entry name" value="AAA_lid_3"/>
    <property type="match status" value="2"/>
</dbReference>
<dbReference type="PROSITE" id="PS50819">
    <property type="entry name" value="INTEIN_ENDONUCLEASE"/>
    <property type="match status" value="2"/>
</dbReference>
<keyword evidence="5" id="KW-0068">Autocatalytic cleavage</keyword>
<dbReference type="SUPFAM" id="SSF54585">
    <property type="entry name" value="Cdc48 domain 2-like"/>
    <property type="match status" value="1"/>
</dbReference>
<evidence type="ECO:0000256" key="3">
    <source>
        <dbReference type="ARBA" id="ARBA00022741"/>
    </source>
</evidence>
<evidence type="ECO:0000256" key="7">
    <source>
        <dbReference type="ARBA" id="ARBA00022886"/>
    </source>
</evidence>
<feature type="domain" description="DOD-type homing endonuclease" evidence="9">
    <location>
        <begin position="444"/>
        <end position="576"/>
    </location>
</feature>
<dbReference type="FunFam" id="3.40.50.300:FF:002861">
    <property type="entry name" value="Cell division control protein 48 homolog E"/>
    <property type="match status" value="2"/>
</dbReference>
<dbReference type="SMART" id="SM00382">
    <property type="entry name" value="AAA"/>
    <property type="match status" value="2"/>
</dbReference>
<dbReference type="InterPro" id="IPR006142">
    <property type="entry name" value="INTEIN"/>
</dbReference>
<dbReference type="PROSITE" id="PS50817">
    <property type="entry name" value="INTEIN_N_TER"/>
    <property type="match status" value="2"/>
</dbReference>
<dbReference type="GO" id="GO:0006314">
    <property type="term" value="P:intron homing"/>
    <property type="evidence" value="ECO:0007669"/>
    <property type="project" value="UniProtKB-KW"/>
</dbReference>
<dbReference type="InterPro" id="IPR041569">
    <property type="entry name" value="AAA_lid_3"/>
</dbReference>
<dbReference type="InterPro" id="IPR050168">
    <property type="entry name" value="AAA_ATPase_domain"/>
</dbReference>
<dbReference type="FunFam" id="1.10.8.60:FF:000057">
    <property type="entry name" value="AAA family ATPase, CDC48 subfamily"/>
    <property type="match status" value="1"/>
</dbReference>
<dbReference type="GO" id="GO:0005737">
    <property type="term" value="C:cytoplasm"/>
    <property type="evidence" value="ECO:0007669"/>
    <property type="project" value="UniProtKB-ARBA"/>
</dbReference>
<keyword evidence="4" id="KW-0255">Endonuclease</keyword>
<dbReference type="SUPFAM" id="SSF55608">
    <property type="entry name" value="Homing endonucleases"/>
    <property type="match status" value="2"/>
</dbReference>
<dbReference type="GO" id="GO:0016887">
    <property type="term" value="F:ATP hydrolysis activity"/>
    <property type="evidence" value="ECO:0007669"/>
    <property type="project" value="InterPro"/>
</dbReference>
<keyword evidence="2" id="KW-0540">Nuclease</keyword>
<comment type="caution">
    <text evidence="10">The sequence shown here is derived from an EMBL/GenBank/DDBJ whole genome shotgun (WGS) entry which is preliminary data.</text>
</comment>
<keyword evidence="7" id="KW-0404">Intron homing</keyword>
<evidence type="ECO:0000256" key="6">
    <source>
        <dbReference type="ARBA" id="ARBA00022840"/>
    </source>
</evidence>
<dbReference type="FunFam" id="2.40.40.20:FF:000007">
    <property type="entry name" value="AAA family ATPase"/>
    <property type="match status" value="1"/>
</dbReference>
<dbReference type="InterPro" id="IPR004860">
    <property type="entry name" value="LAGLIDADG_dom"/>
</dbReference>
<keyword evidence="3" id="KW-0547">Nucleotide-binding</keyword>
<reference evidence="10" key="1">
    <citation type="submission" date="2020-07" db="EMBL/GenBank/DDBJ databases">
        <title>Huge and variable diversity of episymbiotic CPR bacteria and DPANN archaea in groundwater ecosystems.</title>
        <authorList>
            <person name="He C.Y."/>
            <person name="Keren R."/>
            <person name="Whittaker M."/>
            <person name="Farag I.F."/>
            <person name="Doudna J."/>
            <person name="Cate J.H.D."/>
            <person name="Banfield J.F."/>
        </authorList>
    </citation>
    <scope>NUCLEOTIDE SEQUENCE</scope>
    <source>
        <strain evidence="10">NC_groundwater_1296_Ag_S-0.2um_52_80</strain>
    </source>
</reference>
<dbReference type="InterPro" id="IPR004042">
    <property type="entry name" value="Intein_endonuc_central"/>
</dbReference>
<dbReference type="InterPro" id="IPR029067">
    <property type="entry name" value="CDC48_domain_2-like_sf"/>
</dbReference>
<evidence type="ECO:0000313" key="10">
    <source>
        <dbReference type="EMBL" id="MBI4210671.1"/>
    </source>
</evidence>
<dbReference type="SUPFAM" id="SSF52540">
    <property type="entry name" value="P-loop containing nucleoside triphosphate hydrolases"/>
    <property type="match status" value="2"/>
</dbReference>
<gene>
    <name evidence="10" type="ORF">HY544_04160</name>
</gene>
<dbReference type="GO" id="GO:0005524">
    <property type="term" value="F:ATP binding"/>
    <property type="evidence" value="ECO:0007669"/>
    <property type="project" value="UniProtKB-KW"/>
</dbReference>
<dbReference type="Gene3D" id="2.40.40.20">
    <property type="match status" value="1"/>
</dbReference>
<dbReference type="InterPro" id="IPR003587">
    <property type="entry name" value="Hint_dom_N"/>
</dbReference>
<evidence type="ECO:0000256" key="8">
    <source>
        <dbReference type="ARBA" id="ARBA00023000"/>
    </source>
</evidence>
<dbReference type="NCBIfam" id="TIGR01443">
    <property type="entry name" value="intein_Cterm"/>
    <property type="match status" value="1"/>
</dbReference>
<dbReference type="InterPro" id="IPR004201">
    <property type="entry name" value="Cdc48_dom2"/>
</dbReference>
<dbReference type="Pfam" id="PF00004">
    <property type="entry name" value="AAA"/>
    <property type="match status" value="4"/>
</dbReference>
<dbReference type="SUPFAM" id="SSF51294">
    <property type="entry name" value="Hedgehog/intein (Hint) domain"/>
    <property type="match status" value="2"/>
</dbReference>
<dbReference type="GO" id="GO:0016539">
    <property type="term" value="P:intein-mediated protein splicing"/>
    <property type="evidence" value="ECO:0007669"/>
    <property type="project" value="InterPro"/>
</dbReference>
<dbReference type="InterPro" id="IPR030934">
    <property type="entry name" value="Intein_C"/>
</dbReference>
<name>A0A8T3YPJ8_9ARCH</name>
<keyword evidence="4" id="KW-0378">Hydrolase</keyword>
<dbReference type="Pfam" id="PF02359">
    <property type="entry name" value="CDC48_N"/>
    <property type="match status" value="1"/>
</dbReference>
<sequence>MGLGKKPQLSLRVEEPDPSHVGRNIITLDRKTKEELGITSGDIVEVIGPQRTAAIVWPARLEDEGKALIRMDNLIRRNAGVGLGEKVVIQKADFGEAKRVVLAPTQEVRIIASGYDRILKKNFIGRPLNKGDRVLISVFGSGFIYQVVDTNPRGIVKVTDFTQFILKEEPVKDSLGGIPRIAYEDIGGLDEQVQKVREMIELPMRHPEIFRRLGINPPKGVLLYGPPGTGKTLLAKAVANETQAHFISISSPSIMCVEGNTQILTNPKGFERAEEMFSKALESGTLVNDGKLKIVELKEPLSVYSLNNDLKIEKGKVTHLTKLRANTYKVKTHLGDEVVVSSNQPFAMLDSFGCIVWKTASELKAGDKIAIASALPEGKSHEFGDYLSGFPDATFVKTPDGVKKLHIASKNKEVLGVKIDHRKRSRAENFVSLPQKTSPELMRILGFMYSEGNITEDGLHFSNNDPVLLGEFAQLCESAFAIEPKIKNNRVHCYSRTLRHFFSEVLGSPIGRKGDYSLPEWFFSLPKSEIASFIRGFWEGDGTTSRGVGGYPTIRIYSITRTVLEQLSVLGKKLGLIAEIKPWKTKLSDMWALTFVGNRSREIFAEVVESNTEKYSIIRKWYTGRKKKGDDLGIPDISPLLKKIKSKKNLVYGKTLPEWPTERYISGRAPLTVRKLKEIYSLFGKDDKPLECLVNAELRWAKVTDISEEGEKELFDLTVEPFNNFLAGHSLMVLHNSKFVGEAEERIREVFKEAEKNAPSIIFFDEIDAIAPKRDEVVGEVERRVVAQILSAMDGMESRGQVIVIGATNRVNSIDEALRRPGRFDREIEIGVPSKKGRMEILTIHTRGMPLSKNIGLDYFAGITHGFVGADLESLAKEAAMKALRRYLNPDDPKAPKINLEEETIPPEVLESLEVKRDDFLEALKDVQPSALREVSIEVPNVKWQDIGGLEELKSELRQAVEWPLKHPESFQKMGIKPPRGILLYGPPGCGKTAVAKAIATESEANFISIKGPQLISMWVGESLPYDEELLVFDGKKIFREKIGKIVEEKLDVQVVTFDSDGKALFSRINGHIKHSLNGRMLEVKTKTGRAIRVTDKHSLFGLVGTEIESIATEDLVAGKSVIAVPSRVPNISLDRRQINLFDDFRDKSGFVLGNLRENILRAKEQHGLDKVSQGLGLSKKYLSDITGKNLPVETTRFAKLISGLGFTPDFTSVTIGVKGARSHLPVLLNVNSGLCRLLGLFVAEDDFNRDIVRITNANPEIRSDLSKILSSFGLKATFTETGAVINSCIFKHVLEKVFGLKTGAFNKSVPGFLFAGSNEQVHNFLKGYFSGDGSITKSERRYVIEATTVSKSLANDLLYLFLKLGIVASCREKREWSGSISHRVQIFGVDNFRKFLNVGFIDSRRNMLIGKYIGEKSWARSNVIPICDKLTEVLETAFGSYPHNNSVGVKKLREALCTIDLQREKYSSLWKLVESDIYWDKVEQIKEITYSGFVYDVSVEPCQNFVAGFGGIFAHNSEKGIRKVFQRARQVSPVVVFFDEIDSIAARRGSSTDSGVGERMVNQLLTELDGIEELKGVVFVAATNRPDLIDPALLRPGRVDKIIKVPAPDFEARKLILKIHSKDVPIEFSLSDNELDWLAKEYSPGISKKVKELFSRLTDKKSTEDRKKFFDSLGEIPEKQELKELLVYPTIFALASKTDGYSGADLEGLIREAALVSMQEAGFRPAEVRMSHFEAALKKILPSISKETTEAYDGFKHSVAQAFKPSYVR</sequence>
<feature type="domain" description="DOD-type homing endonuclease" evidence="9">
    <location>
        <begin position="1238"/>
        <end position="1367"/>
    </location>
</feature>
<organism evidence="10 11">
    <name type="scientific">Candidatus Iainarchaeum sp</name>
    <dbReference type="NCBI Taxonomy" id="3101447"/>
    <lineage>
        <taxon>Archaea</taxon>
        <taxon>Candidatus Iainarchaeota</taxon>
        <taxon>Candidatus Iainarchaeia</taxon>
        <taxon>Candidatus Iainarchaeales</taxon>
        <taxon>Candidatus Iainarchaeaceae</taxon>
        <taxon>Candidatus Iainarchaeum</taxon>
    </lineage>
</organism>
<dbReference type="InterPro" id="IPR027417">
    <property type="entry name" value="P-loop_NTPase"/>
</dbReference>
<dbReference type="CDD" id="cd00081">
    <property type="entry name" value="Hint"/>
    <property type="match status" value="3"/>
</dbReference>
<dbReference type="FunFam" id="3.40.50.300:FF:000061">
    <property type="entry name" value="ATPase family, AAA domain-containing 2"/>
    <property type="match status" value="1"/>
</dbReference>
<dbReference type="SMART" id="SM01073">
    <property type="entry name" value="CDC48_N"/>
    <property type="match status" value="1"/>
</dbReference>
<comment type="similarity">
    <text evidence="1">Belongs to the AAA ATPase family. CDC48 subfamily.</text>
</comment>
<dbReference type="InterPro" id="IPR003593">
    <property type="entry name" value="AAA+_ATPase"/>
</dbReference>
<evidence type="ECO:0000259" key="9">
    <source>
        <dbReference type="PROSITE" id="PS50819"/>
    </source>
</evidence>
<dbReference type="SMART" id="SM01072">
    <property type="entry name" value="CDC48_2"/>
    <property type="match status" value="1"/>
</dbReference>
<dbReference type="Pfam" id="PF02933">
    <property type="entry name" value="CDC48_2"/>
    <property type="match status" value="1"/>
</dbReference>
<dbReference type="Gene3D" id="3.10.330.10">
    <property type="match status" value="1"/>
</dbReference>
<keyword evidence="6" id="KW-0067">ATP-binding</keyword>
<dbReference type="InterPro" id="IPR003586">
    <property type="entry name" value="Hint_dom_C"/>
</dbReference>
<dbReference type="InterPro" id="IPR036844">
    <property type="entry name" value="Hint_dom_sf"/>
</dbReference>
<dbReference type="PANTHER" id="PTHR23077">
    <property type="entry name" value="AAA-FAMILY ATPASE"/>
    <property type="match status" value="1"/>
</dbReference>
<dbReference type="InterPro" id="IPR027434">
    <property type="entry name" value="Homing_endonucl"/>
</dbReference>
<dbReference type="NCBIfam" id="TIGR01445">
    <property type="entry name" value="intein_Nterm"/>
    <property type="match status" value="2"/>
</dbReference>
<dbReference type="InterPro" id="IPR003338">
    <property type="entry name" value="CDC4_N-term_subdom"/>
</dbReference>
<dbReference type="PROSITE" id="PS50818">
    <property type="entry name" value="INTEIN_C_TER"/>
    <property type="match status" value="2"/>
</dbReference>
<dbReference type="SMART" id="SM00306">
    <property type="entry name" value="HintN"/>
    <property type="match status" value="2"/>
</dbReference>